<comment type="caution">
    <text evidence="1">The sequence shown here is derived from an EMBL/GenBank/DDBJ whole genome shotgun (WGS) entry which is preliminary data.</text>
</comment>
<name>A0A226NCW1_CALSU</name>
<dbReference type="Proteomes" id="UP000198323">
    <property type="component" value="Unassembled WGS sequence"/>
</dbReference>
<dbReference type="AlphaFoldDB" id="A0A226NCW1"/>
<proteinExistence type="predicted"/>
<keyword evidence="2" id="KW-1185">Reference proteome</keyword>
<evidence type="ECO:0000313" key="2">
    <source>
        <dbReference type="Proteomes" id="UP000198323"/>
    </source>
</evidence>
<accession>A0A226NCW1</accession>
<reference evidence="1 2" key="1">
    <citation type="submission" date="2016-07" db="EMBL/GenBank/DDBJ databases">
        <title>Disparate Historic Effective Population Sizes Predicted by Modern Levels of Genome Diversity for the Scaled Quail (Callipepla squamata) and the Northern Bobwhite (Colinus virginianus): Inferences from First and Second Generation Draft Genome Assemblies for Sympatric New World Quail.</title>
        <authorList>
            <person name="Oldeschulte D.L."/>
            <person name="Halley Y.A."/>
            <person name="Bhattarai E.K."/>
            <person name="Brashear W.A."/>
            <person name="Hill J."/>
            <person name="Metz R.P."/>
            <person name="Johnson C.D."/>
            <person name="Rollins D."/>
            <person name="Peterson M.J."/>
            <person name="Bickhart D.M."/>
            <person name="Decker J.E."/>
            <person name="Seabury C.M."/>
        </authorList>
    </citation>
    <scope>NUCLEOTIDE SEQUENCE [LARGE SCALE GENOMIC DNA]</scope>
    <source>
        <strain evidence="1 2">Texas</strain>
        <tissue evidence="1">Leg muscle</tissue>
    </source>
</reference>
<organism evidence="1 2">
    <name type="scientific">Callipepla squamata</name>
    <name type="common">Scaled quail</name>
    <dbReference type="NCBI Taxonomy" id="9009"/>
    <lineage>
        <taxon>Eukaryota</taxon>
        <taxon>Metazoa</taxon>
        <taxon>Chordata</taxon>
        <taxon>Craniata</taxon>
        <taxon>Vertebrata</taxon>
        <taxon>Euteleostomi</taxon>
        <taxon>Archelosauria</taxon>
        <taxon>Archosauria</taxon>
        <taxon>Dinosauria</taxon>
        <taxon>Saurischia</taxon>
        <taxon>Theropoda</taxon>
        <taxon>Coelurosauria</taxon>
        <taxon>Aves</taxon>
        <taxon>Neognathae</taxon>
        <taxon>Galloanserae</taxon>
        <taxon>Galliformes</taxon>
        <taxon>Odontophoridae</taxon>
        <taxon>Callipepla</taxon>
    </lineage>
</organism>
<dbReference type="EMBL" id="MCFN01000095">
    <property type="protein sequence ID" value="OXB65391.1"/>
    <property type="molecule type" value="Genomic_DNA"/>
</dbReference>
<dbReference type="STRING" id="9009.A0A226NCW1"/>
<evidence type="ECO:0000313" key="1">
    <source>
        <dbReference type="EMBL" id="OXB65391.1"/>
    </source>
</evidence>
<gene>
    <name evidence="1" type="ORF">ASZ78_017121</name>
</gene>
<protein>
    <recommendedName>
        <fullName evidence="3">Sulfotransferase</fullName>
    </recommendedName>
</protein>
<sequence length="195" mass="22535">MVLFPLMVEDITIFCSSHDCAPTWCFIIKELSRSRNDHKAYYVHRPEQDLHQVQKLSALITDLHPADRKKCRCADQNGCDIGVFIVSGTNWLEQMVREMETKDAKYTEEEMKDRISALKKLQMFPHIEFGDPGVLENPVLGMKMVAVFSGFSLREAEFSRIAKKTSFQPTKEKFKENHGKFRDILFSEGKSLLEL</sequence>
<evidence type="ECO:0008006" key="3">
    <source>
        <dbReference type="Google" id="ProtNLM"/>
    </source>
</evidence>